<feature type="transmembrane region" description="Helical" evidence="1">
    <location>
        <begin position="58"/>
        <end position="79"/>
    </location>
</feature>
<proteinExistence type="predicted"/>
<dbReference type="RefSeq" id="WP_221431768.1">
    <property type="nucleotide sequence ID" value="NZ_CP081294.1"/>
</dbReference>
<organism evidence="2 3">
    <name type="scientific">Qipengyuania gelatinilytica</name>
    <dbReference type="NCBI Taxonomy" id="2867231"/>
    <lineage>
        <taxon>Bacteria</taxon>
        <taxon>Pseudomonadati</taxon>
        <taxon>Pseudomonadota</taxon>
        <taxon>Alphaproteobacteria</taxon>
        <taxon>Sphingomonadales</taxon>
        <taxon>Erythrobacteraceae</taxon>
        <taxon>Qipengyuania</taxon>
    </lineage>
</organism>
<keyword evidence="3" id="KW-1185">Reference proteome</keyword>
<protein>
    <recommendedName>
        <fullName evidence="4">Sugar transporter</fullName>
    </recommendedName>
</protein>
<dbReference type="Proteomes" id="UP000824321">
    <property type="component" value="Chromosome"/>
</dbReference>
<evidence type="ECO:0008006" key="4">
    <source>
        <dbReference type="Google" id="ProtNLM"/>
    </source>
</evidence>
<evidence type="ECO:0000313" key="3">
    <source>
        <dbReference type="Proteomes" id="UP000824321"/>
    </source>
</evidence>
<keyword evidence="1" id="KW-0812">Transmembrane</keyword>
<keyword evidence="1" id="KW-0472">Membrane</keyword>
<keyword evidence="1" id="KW-1133">Transmembrane helix</keyword>
<name>A0ABX9A810_9SPHN</name>
<feature type="transmembrane region" description="Helical" evidence="1">
    <location>
        <begin position="12"/>
        <end position="31"/>
    </location>
</feature>
<dbReference type="EMBL" id="CP081294">
    <property type="protein sequence ID" value="QZD96043.1"/>
    <property type="molecule type" value="Genomic_DNA"/>
</dbReference>
<evidence type="ECO:0000313" key="2">
    <source>
        <dbReference type="EMBL" id="QZD96043.1"/>
    </source>
</evidence>
<feature type="transmembrane region" description="Helical" evidence="1">
    <location>
        <begin position="118"/>
        <end position="137"/>
    </location>
</feature>
<evidence type="ECO:0000256" key="1">
    <source>
        <dbReference type="SAM" id="Phobius"/>
    </source>
</evidence>
<reference evidence="2 3" key="1">
    <citation type="submission" date="2021-08" db="EMBL/GenBank/DDBJ databases">
        <title>Comparative Genomics Analysis of the Genus Qipengyuania Reveals Extensive Genetic Diversity and Metabolic Versatility, Including the Description of Fifteen Novel Species.</title>
        <authorList>
            <person name="Liu Y."/>
        </authorList>
    </citation>
    <scope>NUCLEOTIDE SEQUENCE [LARGE SCALE GENOMIC DNA]</scope>
    <source>
        <strain evidence="2 3">1NDH1</strain>
    </source>
</reference>
<feature type="transmembrane region" description="Helical" evidence="1">
    <location>
        <begin position="86"/>
        <end position="106"/>
    </location>
</feature>
<sequence length="145" mass="16091">MDTATKTPWHLWVIGVVSLLWNSIGAADYIFSSLRSEAWFKMMQYPEAGIAYLDQFPAWAHGGWALGTLGAFLGSILLLARSRHAFAAFAISLLGIALTTVYEAGANMPPELAEVQPAWFPIVLWAIAILLFVYSWMMKKRGVLK</sequence>
<gene>
    <name evidence="2" type="ORF">K3136_04870</name>
</gene>
<accession>A0ABX9A810</accession>